<dbReference type="PRINTS" id="PR00313">
    <property type="entry name" value="CABNDNGRPT"/>
</dbReference>
<dbReference type="Proteomes" id="UP000541426">
    <property type="component" value="Unassembled WGS sequence"/>
</dbReference>
<protein>
    <submittedName>
        <fullName evidence="2">Uncharacterized protein</fullName>
    </submittedName>
</protein>
<evidence type="ECO:0000313" key="3">
    <source>
        <dbReference type="Proteomes" id="UP000541426"/>
    </source>
</evidence>
<name>A0A7W6GUB9_9RHOB</name>
<dbReference type="Gene3D" id="2.160.20.160">
    <property type="match status" value="1"/>
</dbReference>
<keyword evidence="3" id="KW-1185">Reference proteome</keyword>
<gene>
    <name evidence="2" type="ORF">GGQ68_004030</name>
</gene>
<accession>A0A7W6GUB9</accession>
<evidence type="ECO:0000256" key="1">
    <source>
        <dbReference type="SAM" id="MobiDB-lite"/>
    </source>
</evidence>
<proteinExistence type="predicted"/>
<reference evidence="2 3" key="1">
    <citation type="submission" date="2020-08" db="EMBL/GenBank/DDBJ databases">
        <title>Genomic Encyclopedia of Type Strains, Phase IV (KMG-IV): sequencing the most valuable type-strain genomes for metagenomic binning, comparative biology and taxonomic classification.</title>
        <authorList>
            <person name="Goeker M."/>
        </authorList>
    </citation>
    <scope>NUCLEOTIDE SEQUENCE [LARGE SCALE GENOMIC DNA]</scope>
    <source>
        <strain evidence="2 3">DSM 102235</strain>
    </source>
</reference>
<feature type="region of interest" description="Disordered" evidence="1">
    <location>
        <begin position="46"/>
        <end position="70"/>
    </location>
</feature>
<comment type="caution">
    <text evidence="2">The sequence shown here is derived from an EMBL/GenBank/DDBJ whole genome shotgun (WGS) entry which is preliminary data.</text>
</comment>
<evidence type="ECO:0000313" key="2">
    <source>
        <dbReference type="EMBL" id="MBB3987677.1"/>
    </source>
</evidence>
<dbReference type="AlphaFoldDB" id="A0A7W6GUB9"/>
<organism evidence="2 3">
    <name type="scientific">Sagittula marina</name>
    <dbReference type="NCBI Taxonomy" id="943940"/>
    <lineage>
        <taxon>Bacteria</taxon>
        <taxon>Pseudomonadati</taxon>
        <taxon>Pseudomonadota</taxon>
        <taxon>Alphaproteobacteria</taxon>
        <taxon>Rhodobacterales</taxon>
        <taxon>Roseobacteraceae</taxon>
        <taxon>Sagittula</taxon>
    </lineage>
</organism>
<sequence length="377" mass="38515">MSLSLLTAQVSTGGMISQAGIAHTRSRPTDTEALLTLYDAKVSREHVEHEDRMSKIQEMQRPRRSSEASARRVERLQEKTAAYQAALNKLTGGSKNEGRVLFAAASGPDGVAVSARADWVKAVQTGDGNDAVTVTGVRVQSVYTGAGMDAVAVNGQEVQSVYSGAGADAVAVSGTVVSSIYTEGGNDAISVQAGIAGGIYGGDGSDAITVDATLGGGVARRLSLNETTAAERTALLSGDVAARYRAVQSNIADVNGGAGNDAINVSGAEAIHVAGEAGDDLISISGRTVGLHYGVGDGHDVVKIGAGTDVLLQLGARPDGSSAPEAYSVTREGDMMRLDFGNGSITFRGMMQAGTVAVLPTGWGEPTYLNAALDRTA</sequence>
<dbReference type="RefSeq" id="WP_344717071.1">
    <property type="nucleotide sequence ID" value="NZ_BAABBZ010000056.1"/>
</dbReference>
<dbReference type="EMBL" id="JACIEJ010000012">
    <property type="protein sequence ID" value="MBB3987677.1"/>
    <property type="molecule type" value="Genomic_DNA"/>
</dbReference>